<sequence>MRQTPSPFLKLYSGLKSLTKQHIKLTHNYLHNILMAPIDDTYRALFWEEIHSKPRTNLSPLNNLIEKRALLQQHFTRAETLSHFLVPPWTSQLTNIIKLHQTKTQAKDKISEKMSVELEAGTLILFVHGSLIPGKGGGAASILTNTSSKKVTYVGRDSVVTKFESELVALSLCQELLTN</sequence>
<comment type="caution">
    <text evidence="1">The sequence shown here is derived from an EMBL/GenBank/DDBJ whole genome shotgun (WGS) entry which is preliminary data.</text>
</comment>
<evidence type="ECO:0000313" key="1">
    <source>
        <dbReference type="EMBL" id="MBW0529835.1"/>
    </source>
</evidence>
<organism evidence="1 2">
    <name type="scientific">Austropuccinia psidii MF-1</name>
    <dbReference type="NCBI Taxonomy" id="1389203"/>
    <lineage>
        <taxon>Eukaryota</taxon>
        <taxon>Fungi</taxon>
        <taxon>Dikarya</taxon>
        <taxon>Basidiomycota</taxon>
        <taxon>Pucciniomycotina</taxon>
        <taxon>Pucciniomycetes</taxon>
        <taxon>Pucciniales</taxon>
        <taxon>Sphaerophragmiaceae</taxon>
        <taxon>Austropuccinia</taxon>
    </lineage>
</organism>
<dbReference type="Proteomes" id="UP000765509">
    <property type="component" value="Unassembled WGS sequence"/>
</dbReference>
<gene>
    <name evidence="1" type="ORF">O181_069550</name>
</gene>
<keyword evidence="2" id="KW-1185">Reference proteome</keyword>
<dbReference type="EMBL" id="AVOT02035472">
    <property type="protein sequence ID" value="MBW0529835.1"/>
    <property type="molecule type" value="Genomic_DNA"/>
</dbReference>
<reference evidence="1" key="1">
    <citation type="submission" date="2021-03" db="EMBL/GenBank/DDBJ databases">
        <title>Draft genome sequence of rust myrtle Austropuccinia psidii MF-1, a brazilian biotype.</title>
        <authorList>
            <person name="Quecine M.C."/>
            <person name="Pachon D.M.R."/>
            <person name="Bonatelli M.L."/>
            <person name="Correr F.H."/>
            <person name="Franceschini L.M."/>
            <person name="Leite T.F."/>
            <person name="Margarido G.R.A."/>
            <person name="Almeida C.A."/>
            <person name="Ferrarezi J.A."/>
            <person name="Labate C.A."/>
        </authorList>
    </citation>
    <scope>NUCLEOTIDE SEQUENCE</scope>
    <source>
        <strain evidence="1">MF-1</strain>
    </source>
</reference>
<dbReference type="AlphaFoldDB" id="A0A9Q3F359"/>
<dbReference type="OrthoDB" id="3265515at2759"/>
<evidence type="ECO:0000313" key="2">
    <source>
        <dbReference type="Proteomes" id="UP000765509"/>
    </source>
</evidence>
<accession>A0A9Q3F359</accession>
<protein>
    <submittedName>
        <fullName evidence="1">Uncharacterized protein</fullName>
    </submittedName>
</protein>
<proteinExistence type="predicted"/>
<name>A0A9Q3F359_9BASI</name>